<gene>
    <name evidence="2" type="ORF">J437_LFUL001039</name>
</gene>
<dbReference type="Proteomes" id="UP000792457">
    <property type="component" value="Unassembled WGS sequence"/>
</dbReference>
<proteinExistence type="predicted"/>
<reference evidence="2" key="2">
    <citation type="submission" date="2017-10" db="EMBL/GenBank/DDBJ databases">
        <title>Ladona fulva Genome sequencing and assembly.</title>
        <authorList>
            <person name="Murali S."/>
            <person name="Richards S."/>
            <person name="Bandaranaike D."/>
            <person name="Bellair M."/>
            <person name="Blankenburg K."/>
            <person name="Chao H."/>
            <person name="Dinh H."/>
            <person name="Doddapaneni H."/>
            <person name="Dugan-Rocha S."/>
            <person name="Elkadiri S."/>
            <person name="Gnanaolivu R."/>
            <person name="Hernandez B."/>
            <person name="Skinner E."/>
            <person name="Javaid M."/>
            <person name="Lee S."/>
            <person name="Li M."/>
            <person name="Ming W."/>
            <person name="Munidasa M."/>
            <person name="Muniz J."/>
            <person name="Nguyen L."/>
            <person name="Hughes D."/>
            <person name="Osuji N."/>
            <person name="Pu L.-L."/>
            <person name="Puazo M."/>
            <person name="Qu C."/>
            <person name="Quiroz J."/>
            <person name="Raj R."/>
            <person name="Weissenberger G."/>
            <person name="Xin Y."/>
            <person name="Zou X."/>
            <person name="Han Y."/>
            <person name="Worley K."/>
            <person name="Muzny D."/>
            <person name="Gibbs R."/>
        </authorList>
    </citation>
    <scope>NUCLEOTIDE SEQUENCE</scope>
    <source>
        <strain evidence="2">Sampled in the wild</strain>
    </source>
</reference>
<dbReference type="OrthoDB" id="75807at2759"/>
<reference evidence="2" key="1">
    <citation type="submission" date="2013-04" db="EMBL/GenBank/DDBJ databases">
        <authorList>
            <person name="Qu J."/>
            <person name="Murali S.C."/>
            <person name="Bandaranaike D."/>
            <person name="Bellair M."/>
            <person name="Blankenburg K."/>
            <person name="Chao H."/>
            <person name="Dinh H."/>
            <person name="Doddapaneni H."/>
            <person name="Downs B."/>
            <person name="Dugan-Rocha S."/>
            <person name="Elkadiri S."/>
            <person name="Gnanaolivu R.D."/>
            <person name="Hernandez B."/>
            <person name="Javaid M."/>
            <person name="Jayaseelan J.C."/>
            <person name="Lee S."/>
            <person name="Li M."/>
            <person name="Ming W."/>
            <person name="Munidasa M."/>
            <person name="Muniz J."/>
            <person name="Nguyen L."/>
            <person name="Ongeri F."/>
            <person name="Osuji N."/>
            <person name="Pu L.-L."/>
            <person name="Puazo M."/>
            <person name="Qu C."/>
            <person name="Quiroz J."/>
            <person name="Raj R."/>
            <person name="Weissenberger G."/>
            <person name="Xin Y."/>
            <person name="Zou X."/>
            <person name="Han Y."/>
            <person name="Richards S."/>
            <person name="Worley K."/>
            <person name="Muzny D."/>
            <person name="Gibbs R."/>
        </authorList>
    </citation>
    <scope>NUCLEOTIDE SEQUENCE</scope>
    <source>
        <strain evidence="2">Sampled in the wild</strain>
    </source>
</reference>
<dbReference type="AlphaFoldDB" id="A0A8K0P644"/>
<evidence type="ECO:0000313" key="3">
    <source>
        <dbReference type="Proteomes" id="UP000792457"/>
    </source>
</evidence>
<evidence type="ECO:0008006" key="4">
    <source>
        <dbReference type="Google" id="ProtNLM"/>
    </source>
</evidence>
<keyword evidence="3" id="KW-1185">Reference proteome</keyword>
<feature type="compositionally biased region" description="Low complexity" evidence="1">
    <location>
        <begin position="233"/>
        <end position="248"/>
    </location>
</feature>
<comment type="caution">
    <text evidence="2">The sequence shown here is derived from an EMBL/GenBank/DDBJ whole genome shotgun (WGS) entry which is preliminary data.</text>
</comment>
<name>A0A8K0P644_LADFU</name>
<protein>
    <recommendedName>
        <fullName evidence="4">PiggyBac transposable element-derived protein domain-containing protein</fullName>
    </recommendedName>
</protein>
<accession>A0A8K0P644</accession>
<evidence type="ECO:0000256" key="1">
    <source>
        <dbReference type="SAM" id="MobiDB-lite"/>
    </source>
</evidence>
<evidence type="ECO:0000313" key="2">
    <source>
        <dbReference type="EMBL" id="KAG8233628.1"/>
    </source>
</evidence>
<sequence length="278" mass="31715">MGGVDKCDQMLTVYPTERKMMKIWYKKTFRHLINMCTFNAHVLHQKLGGKMDALEFREDLIQNIIVKYHPGIEYAAVKRGRKSAEENPLRIVERHFPEYVPATAKKTNATRRCEAIEYAVFFCCDDQSRRQYALSYHAVRPLTLFYKLGAAVSPAADSHQSSPLEVDLVNPPIALIALFCNINILFRRDYDSKESFPVEVIHFKATDDMDNYGEMWLRQRWRPGGHESVAQRALASSDPSLQSSSPSQRHNELMHSSLLQAKSPGGQGDTDVLLPRLS</sequence>
<dbReference type="EMBL" id="KZ308731">
    <property type="protein sequence ID" value="KAG8233628.1"/>
    <property type="molecule type" value="Genomic_DNA"/>
</dbReference>
<feature type="region of interest" description="Disordered" evidence="1">
    <location>
        <begin position="228"/>
        <end position="278"/>
    </location>
</feature>
<organism evidence="2 3">
    <name type="scientific">Ladona fulva</name>
    <name type="common">Scarce chaser dragonfly</name>
    <name type="synonym">Libellula fulva</name>
    <dbReference type="NCBI Taxonomy" id="123851"/>
    <lineage>
        <taxon>Eukaryota</taxon>
        <taxon>Metazoa</taxon>
        <taxon>Ecdysozoa</taxon>
        <taxon>Arthropoda</taxon>
        <taxon>Hexapoda</taxon>
        <taxon>Insecta</taxon>
        <taxon>Pterygota</taxon>
        <taxon>Palaeoptera</taxon>
        <taxon>Odonata</taxon>
        <taxon>Epiprocta</taxon>
        <taxon>Anisoptera</taxon>
        <taxon>Libelluloidea</taxon>
        <taxon>Libellulidae</taxon>
        <taxon>Ladona</taxon>
    </lineage>
</organism>